<reference evidence="5" key="1">
    <citation type="submission" date="2017-04" db="EMBL/GenBank/DDBJ databases">
        <authorList>
            <person name="Varghese N."/>
            <person name="Submissions S."/>
        </authorList>
    </citation>
    <scope>NUCLEOTIDE SEQUENCE [LARGE SCALE GENOMIC DNA]</scope>
</reference>
<dbReference type="Pfam" id="PF09587">
    <property type="entry name" value="PGA_cap"/>
    <property type="match status" value="1"/>
</dbReference>
<dbReference type="SMART" id="SM00854">
    <property type="entry name" value="PGA_cap"/>
    <property type="match status" value="1"/>
</dbReference>
<keyword evidence="2" id="KW-0732">Signal</keyword>
<dbReference type="EMBL" id="FXWG01000003">
    <property type="protein sequence ID" value="SMQ74751.1"/>
    <property type="molecule type" value="Genomic_DNA"/>
</dbReference>
<evidence type="ECO:0000256" key="2">
    <source>
        <dbReference type="SAM" id="SignalP"/>
    </source>
</evidence>
<gene>
    <name evidence="4" type="ORF">SAMN06297468_2922</name>
</gene>
<dbReference type="CDD" id="cd07381">
    <property type="entry name" value="MPP_CapA"/>
    <property type="match status" value="1"/>
</dbReference>
<dbReference type="PANTHER" id="PTHR33393">
    <property type="entry name" value="POLYGLUTAMINE SYNTHESIS ACCESSORY PROTEIN RV0574C-RELATED"/>
    <property type="match status" value="1"/>
</dbReference>
<dbReference type="Gene3D" id="3.60.21.10">
    <property type="match status" value="1"/>
</dbReference>
<evidence type="ECO:0000313" key="4">
    <source>
        <dbReference type="EMBL" id="SMQ74751.1"/>
    </source>
</evidence>
<sequence length="690" mass="74278">MFGGLRLTILAVLAAMLALPAMPATLRAHPADALVGGAQAGPGEVRIAGLLDGRRDRVKLNGVLVTINGTAAELAQDGHFAASVPIAPYYRVDVTGERIFDMVQTFGNAEIRDSSCDCLSFPAIELVARKKGRIELFFGGDSMAGRRFFEPRKGERVLLRQASLDADLDALLAPMKPYIESADLASINLETVIADFAPGPPLENKRITFFSPTAYAKALKRAGVDFVTLGNNHIYDYGEAGVASTIAAIEAAGLAHSGAGHNAEEAERPANIDFEKNPLSLLGFVGWEGSGGAHQVATPGKGGAALATRGKIRRSVQAVSKAKRVPVIQYHGGAEYIDRPSATTTGRLREAVDQGAPLAIGHHPHLVQGIEIYRDSLIAPSIGNFMFDQKFARTQVSYVVKAWLEKGRFIRAEIVPISVLDYRPVPAMGRAREASLRRLFGLSAERGTRLALSGGHAVVRPGEWSTEMACRTPAEEFRLRQFGPACLSGESTSTGRDIIARGSFDQATSFGAWERLFGAANAAIDFAGEPGGEHAMLRPERADGAIAFYTQGYLRDVPAGDYTLKARLRLPRAARIEFLAKERPARGAKSSARWRGELLGSKGLPASDSWQEVAFDFRRTVDEEGRDAMAKPFRPIIRIVWEDDQGTNLPVGLDDFSLVSWIGSPTPAQAWLASDVRPEGRKSSPGLAAE</sequence>
<feature type="domain" description="Capsule synthesis protein CapA" evidence="3">
    <location>
        <begin position="135"/>
        <end position="389"/>
    </location>
</feature>
<dbReference type="PANTHER" id="PTHR33393:SF11">
    <property type="entry name" value="POLYGLUTAMINE SYNTHESIS ACCESSORY PROTEIN RV0574C-RELATED"/>
    <property type="match status" value="1"/>
</dbReference>
<feature type="signal peptide" evidence="2">
    <location>
        <begin position="1"/>
        <end position="23"/>
    </location>
</feature>
<dbReference type="OrthoDB" id="9810718at2"/>
<dbReference type="InterPro" id="IPR029052">
    <property type="entry name" value="Metallo-depent_PP-like"/>
</dbReference>
<dbReference type="InterPro" id="IPR052169">
    <property type="entry name" value="CW_Biosynth-Accessory"/>
</dbReference>
<dbReference type="RefSeq" id="WP_086438743.1">
    <property type="nucleotide sequence ID" value="NZ_FXWG01000003.1"/>
</dbReference>
<evidence type="ECO:0000256" key="1">
    <source>
        <dbReference type="ARBA" id="ARBA00005662"/>
    </source>
</evidence>
<proteinExistence type="inferred from homology"/>
<organism evidence="4 5">
    <name type="scientific">Altererythrobacter xiamenensis</name>
    <dbReference type="NCBI Taxonomy" id="1316679"/>
    <lineage>
        <taxon>Bacteria</taxon>
        <taxon>Pseudomonadati</taxon>
        <taxon>Pseudomonadota</taxon>
        <taxon>Alphaproteobacteria</taxon>
        <taxon>Sphingomonadales</taxon>
        <taxon>Erythrobacteraceae</taxon>
        <taxon>Altererythrobacter</taxon>
    </lineage>
</organism>
<dbReference type="SUPFAM" id="SSF56300">
    <property type="entry name" value="Metallo-dependent phosphatases"/>
    <property type="match status" value="1"/>
</dbReference>
<dbReference type="AlphaFoldDB" id="A0A1Y6FMT2"/>
<evidence type="ECO:0000313" key="5">
    <source>
        <dbReference type="Proteomes" id="UP000194420"/>
    </source>
</evidence>
<accession>A0A1Y6FMT2</accession>
<keyword evidence="5" id="KW-1185">Reference proteome</keyword>
<feature type="chain" id="PRO_5012441557" evidence="2">
    <location>
        <begin position="24"/>
        <end position="690"/>
    </location>
</feature>
<name>A0A1Y6FMT2_9SPHN</name>
<dbReference type="InterPro" id="IPR019079">
    <property type="entry name" value="Capsule_synth_CapA"/>
</dbReference>
<protein>
    <submittedName>
        <fullName evidence="4">Poly-gamma-glutamate biosynthesis protein CapA/YwtB (Capsule formation), metallophosphatase superfamily</fullName>
    </submittedName>
</protein>
<evidence type="ECO:0000259" key="3">
    <source>
        <dbReference type="SMART" id="SM00854"/>
    </source>
</evidence>
<comment type="similarity">
    <text evidence="1">Belongs to the CapA family.</text>
</comment>
<dbReference type="Proteomes" id="UP000194420">
    <property type="component" value="Unassembled WGS sequence"/>
</dbReference>